<organism evidence="1 2">
    <name type="scientific">Botryotinia fuckeliana (strain T4)</name>
    <name type="common">Noble rot fungus</name>
    <name type="synonym">Botrytis cinerea</name>
    <dbReference type="NCBI Taxonomy" id="999810"/>
    <lineage>
        <taxon>Eukaryota</taxon>
        <taxon>Fungi</taxon>
        <taxon>Dikarya</taxon>
        <taxon>Ascomycota</taxon>
        <taxon>Pezizomycotina</taxon>
        <taxon>Leotiomycetes</taxon>
        <taxon>Helotiales</taxon>
        <taxon>Sclerotiniaceae</taxon>
        <taxon>Botrytis</taxon>
    </lineage>
</organism>
<protein>
    <submittedName>
        <fullName evidence="1">Uncharacterized protein</fullName>
    </submittedName>
</protein>
<dbReference type="EMBL" id="FQ790351">
    <property type="protein sequence ID" value="CCD54638.1"/>
    <property type="molecule type" value="Genomic_DNA"/>
</dbReference>
<sequence>MSKQILQESFVGNTMKVRSMDGAISLLRDDHKLSGGIYTPSMLGEKYINRLESANVKFETKVFEN</sequence>
<dbReference type="STRING" id="999810.G2YSP0"/>
<gene>
    <name evidence="1" type="ORF">BofuT4_uP126860.1</name>
</gene>
<name>G2YSP0_BOTF4</name>
<evidence type="ECO:0000313" key="2">
    <source>
        <dbReference type="Proteomes" id="UP000008177"/>
    </source>
</evidence>
<dbReference type="Proteomes" id="UP000008177">
    <property type="component" value="Unplaced contigs"/>
</dbReference>
<reference evidence="2" key="1">
    <citation type="journal article" date="2011" name="PLoS Genet.">
        <title>Genomic analysis of the necrotrophic fungal pathogens Sclerotinia sclerotiorum and Botrytis cinerea.</title>
        <authorList>
            <person name="Amselem J."/>
            <person name="Cuomo C.A."/>
            <person name="van Kan J.A."/>
            <person name="Viaud M."/>
            <person name="Benito E.P."/>
            <person name="Couloux A."/>
            <person name="Coutinho P.M."/>
            <person name="de Vries R.P."/>
            <person name="Dyer P.S."/>
            <person name="Fillinger S."/>
            <person name="Fournier E."/>
            <person name="Gout L."/>
            <person name="Hahn M."/>
            <person name="Kohn L."/>
            <person name="Lapalu N."/>
            <person name="Plummer K.M."/>
            <person name="Pradier J.M."/>
            <person name="Quevillon E."/>
            <person name="Sharon A."/>
            <person name="Simon A."/>
            <person name="ten Have A."/>
            <person name="Tudzynski B."/>
            <person name="Tudzynski P."/>
            <person name="Wincker P."/>
            <person name="Andrew M."/>
            <person name="Anthouard V."/>
            <person name="Beever R.E."/>
            <person name="Beffa R."/>
            <person name="Benoit I."/>
            <person name="Bouzid O."/>
            <person name="Brault B."/>
            <person name="Chen Z."/>
            <person name="Choquer M."/>
            <person name="Collemare J."/>
            <person name="Cotton P."/>
            <person name="Danchin E.G."/>
            <person name="Da Silva C."/>
            <person name="Gautier A."/>
            <person name="Giraud C."/>
            <person name="Giraud T."/>
            <person name="Gonzalez C."/>
            <person name="Grossetete S."/>
            <person name="Guldener U."/>
            <person name="Henrissat B."/>
            <person name="Howlett B.J."/>
            <person name="Kodira C."/>
            <person name="Kretschmer M."/>
            <person name="Lappartient A."/>
            <person name="Leroch M."/>
            <person name="Levis C."/>
            <person name="Mauceli E."/>
            <person name="Neuveglise C."/>
            <person name="Oeser B."/>
            <person name="Pearson M."/>
            <person name="Poulain J."/>
            <person name="Poussereau N."/>
            <person name="Quesneville H."/>
            <person name="Rascle C."/>
            <person name="Schumacher J."/>
            <person name="Segurens B."/>
            <person name="Sexton A."/>
            <person name="Silva E."/>
            <person name="Sirven C."/>
            <person name="Soanes D.M."/>
            <person name="Talbot N.J."/>
            <person name="Templeton M."/>
            <person name="Yandava C."/>
            <person name="Yarden O."/>
            <person name="Zeng Q."/>
            <person name="Rollins J.A."/>
            <person name="Lebrun M.H."/>
            <person name="Dickman M."/>
        </authorList>
    </citation>
    <scope>NUCLEOTIDE SEQUENCE [LARGE SCALE GENOMIC DNA]</scope>
    <source>
        <strain evidence="2">T4</strain>
    </source>
</reference>
<dbReference type="HOGENOM" id="CLU_2849460_0_0_1"/>
<accession>G2YSP0</accession>
<evidence type="ECO:0000313" key="1">
    <source>
        <dbReference type="EMBL" id="CCD54638.1"/>
    </source>
</evidence>
<dbReference type="AlphaFoldDB" id="G2YSP0"/>
<dbReference type="InParanoid" id="G2YSP0"/>
<proteinExistence type="predicted"/>